<protein>
    <submittedName>
        <fullName evidence="1">Uncharacterized protein</fullName>
    </submittedName>
</protein>
<dbReference type="InParanoid" id="A0A5F9DMS6"/>
<reference evidence="1" key="3">
    <citation type="submission" date="2025-09" db="UniProtKB">
        <authorList>
            <consortium name="Ensembl"/>
        </authorList>
    </citation>
    <scope>IDENTIFICATION</scope>
    <source>
        <strain evidence="1">Thorbecke</strain>
    </source>
</reference>
<dbReference type="STRING" id="9986.ENSOCUP00000047622"/>
<accession>A0A5F9DMS6</accession>
<dbReference type="GO" id="GO:0016279">
    <property type="term" value="F:protein-lysine N-methyltransferase activity"/>
    <property type="evidence" value="ECO:0007669"/>
    <property type="project" value="TreeGrafter"/>
</dbReference>
<reference evidence="1" key="2">
    <citation type="submission" date="2025-08" db="UniProtKB">
        <authorList>
            <consortium name="Ensembl"/>
        </authorList>
    </citation>
    <scope>IDENTIFICATION</scope>
    <source>
        <strain evidence="1">Thorbecke</strain>
    </source>
</reference>
<proteinExistence type="predicted"/>
<reference evidence="1 2" key="1">
    <citation type="journal article" date="2011" name="Nature">
        <title>A high-resolution map of human evolutionary constraint using 29 mammals.</title>
        <authorList>
            <person name="Lindblad-Toh K."/>
            <person name="Garber M."/>
            <person name="Zuk O."/>
            <person name="Lin M.F."/>
            <person name="Parker B.J."/>
            <person name="Washietl S."/>
            <person name="Kheradpour P."/>
            <person name="Ernst J."/>
            <person name="Jordan G."/>
            <person name="Mauceli E."/>
            <person name="Ward L.D."/>
            <person name="Lowe C.B."/>
            <person name="Holloway A.K."/>
            <person name="Clamp M."/>
            <person name="Gnerre S."/>
            <person name="Alfoldi J."/>
            <person name="Beal K."/>
            <person name="Chang J."/>
            <person name="Clawson H."/>
            <person name="Cuff J."/>
            <person name="Di Palma F."/>
            <person name="Fitzgerald S."/>
            <person name="Flicek P."/>
            <person name="Guttman M."/>
            <person name="Hubisz M.J."/>
            <person name="Jaffe D.B."/>
            <person name="Jungreis I."/>
            <person name="Kent W.J."/>
            <person name="Kostka D."/>
            <person name="Lara M."/>
            <person name="Martins A.L."/>
            <person name="Massingham T."/>
            <person name="Moltke I."/>
            <person name="Raney B.J."/>
            <person name="Rasmussen M.D."/>
            <person name="Robinson J."/>
            <person name="Stark A."/>
            <person name="Vilella A.J."/>
            <person name="Wen J."/>
            <person name="Xie X."/>
            <person name="Zody M.C."/>
            <person name="Baldwin J."/>
            <person name="Bloom T."/>
            <person name="Chin C.W."/>
            <person name="Heiman D."/>
            <person name="Nicol R."/>
            <person name="Nusbaum C."/>
            <person name="Young S."/>
            <person name="Wilkinson J."/>
            <person name="Worley K.C."/>
            <person name="Kovar C.L."/>
            <person name="Muzny D.M."/>
            <person name="Gibbs R.A."/>
            <person name="Cree A."/>
            <person name="Dihn H.H."/>
            <person name="Fowler G."/>
            <person name="Jhangiani S."/>
            <person name="Joshi V."/>
            <person name="Lee S."/>
            <person name="Lewis L.R."/>
            <person name="Nazareth L.V."/>
            <person name="Okwuonu G."/>
            <person name="Santibanez J."/>
            <person name="Warren W.C."/>
            <person name="Mardis E.R."/>
            <person name="Weinstock G.M."/>
            <person name="Wilson R.K."/>
            <person name="Delehaunty K."/>
            <person name="Dooling D."/>
            <person name="Fronik C."/>
            <person name="Fulton L."/>
            <person name="Fulton B."/>
            <person name="Graves T."/>
            <person name="Minx P."/>
            <person name="Sodergren E."/>
            <person name="Birney E."/>
            <person name="Margulies E.H."/>
            <person name="Herrero J."/>
            <person name="Green E.D."/>
            <person name="Haussler D."/>
            <person name="Siepel A."/>
            <person name="Goldman N."/>
            <person name="Pollard K.S."/>
            <person name="Pedersen J.S."/>
            <person name="Lander E.S."/>
            <person name="Kellis M."/>
        </authorList>
    </citation>
    <scope>NUCLEOTIDE SEQUENCE [LARGE SCALE GENOMIC DNA]</scope>
    <source>
        <strain evidence="2">Thorbecke</strain>
    </source>
</reference>
<dbReference type="Proteomes" id="UP000001811">
    <property type="component" value="Unplaced"/>
</dbReference>
<dbReference type="PANTHER" id="PTHR12843:SF5">
    <property type="entry name" value="EEF1A LYSINE METHYLTRANSFERASE 2"/>
    <property type="match status" value="1"/>
</dbReference>
<organism evidence="1 2">
    <name type="scientific">Oryctolagus cuniculus</name>
    <name type="common">Rabbit</name>
    <dbReference type="NCBI Taxonomy" id="9986"/>
    <lineage>
        <taxon>Eukaryota</taxon>
        <taxon>Metazoa</taxon>
        <taxon>Chordata</taxon>
        <taxon>Craniata</taxon>
        <taxon>Vertebrata</taxon>
        <taxon>Euteleostomi</taxon>
        <taxon>Mammalia</taxon>
        <taxon>Eutheria</taxon>
        <taxon>Euarchontoglires</taxon>
        <taxon>Glires</taxon>
        <taxon>Lagomorpha</taxon>
        <taxon>Leporidae</taxon>
        <taxon>Oryctolagus</taxon>
    </lineage>
</organism>
<sequence length="109" mass="12077">SVKCSVSHAAAVIPSALQVQTCSSCFTFHCLCSWDAVCERELETFQECGDTGEICFEEESMIQLIRWMPKEKIPLDASVLDVGNGNGVFLVELVGTFCIHAWNEGLETW</sequence>
<keyword evidence="2" id="KW-1185">Reference proteome</keyword>
<evidence type="ECO:0000313" key="2">
    <source>
        <dbReference type="Proteomes" id="UP000001811"/>
    </source>
</evidence>
<dbReference type="PANTHER" id="PTHR12843">
    <property type="entry name" value="PROTEIN-LYSINE N-METHYLTRANSFERASE METTL10"/>
    <property type="match status" value="1"/>
</dbReference>
<name>A0A5F9DMS6_RABIT</name>
<evidence type="ECO:0000313" key="1">
    <source>
        <dbReference type="Ensembl" id="ENSOCUP00000047622.1"/>
    </source>
</evidence>
<dbReference type="AlphaFoldDB" id="A0A5F9DMS6"/>
<dbReference type="Ensembl" id="ENSOCUT00000064106.1">
    <property type="protein sequence ID" value="ENSOCUP00000047622.1"/>
    <property type="gene ID" value="ENSOCUG00000031182.1"/>
</dbReference>
<dbReference type="GeneTree" id="ENSGT00980000201731"/>
<dbReference type="Bgee" id="ENSOCUG00000031182">
    <property type="expression patterns" value="Expressed in upper lobe of left lung and 4 other cell types or tissues"/>
</dbReference>
<dbReference type="GO" id="GO:0005737">
    <property type="term" value="C:cytoplasm"/>
    <property type="evidence" value="ECO:0007669"/>
    <property type="project" value="TreeGrafter"/>
</dbReference>